<dbReference type="InterPro" id="IPR019734">
    <property type="entry name" value="TPR_rpt"/>
</dbReference>
<dbReference type="PROSITE" id="PS50005">
    <property type="entry name" value="TPR"/>
    <property type="match status" value="1"/>
</dbReference>
<feature type="coiled-coil region" evidence="1">
    <location>
        <begin position="50"/>
        <end position="120"/>
    </location>
</feature>
<dbReference type="InterPro" id="IPR011990">
    <property type="entry name" value="TPR-like_helical_dom_sf"/>
</dbReference>
<dbReference type="Pfam" id="PF13174">
    <property type="entry name" value="TPR_6"/>
    <property type="match status" value="1"/>
</dbReference>
<comment type="caution">
    <text evidence="2">The sequence shown here is derived from an EMBL/GenBank/DDBJ whole genome shotgun (WGS) entry which is preliminary data.</text>
</comment>
<dbReference type="InterPro" id="IPR034706">
    <property type="entry name" value="CpoB"/>
</dbReference>
<keyword evidence="1" id="KW-0175">Coiled coil</keyword>
<dbReference type="AlphaFoldDB" id="X0S4G2"/>
<dbReference type="EMBL" id="BARS01009525">
    <property type="protein sequence ID" value="GAF75909.1"/>
    <property type="molecule type" value="Genomic_DNA"/>
</dbReference>
<evidence type="ECO:0000256" key="1">
    <source>
        <dbReference type="SAM" id="Coils"/>
    </source>
</evidence>
<reference evidence="2" key="1">
    <citation type="journal article" date="2014" name="Front. Microbiol.">
        <title>High frequency of phylogenetically diverse reductive dehalogenase-homologous genes in deep subseafloor sedimentary metagenomes.</title>
        <authorList>
            <person name="Kawai M."/>
            <person name="Futagami T."/>
            <person name="Toyoda A."/>
            <person name="Takaki Y."/>
            <person name="Nishi S."/>
            <person name="Hori S."/>
            <person name="Arai W."/>
            <person name="Tsubouchi T."/>
            <person name="Morono Y."/>
            <person name="Uchiyama I."/>
            <person name="Ito T."/>
            <person name="Fujiyama A."/>
            <person name="Inagaki F."/>
            <person name="Takami H."/>
        </authorList>
    </citation>
    <scope>NUCLEOTIDE SEQUENCE</scope>
    <source>
        <strain evidence="2">Expedition CK06-06</strain>
    </source>
</reference>
<name>X0S4G2_9ZZZZ</name>
<dbReference type="GO" id="GO:0051301">
    <property type="term" value="P:cell division"/>
    <property type="evidence" value="ECO:0007669"/>
    <property type="project" value="InterPro"/>
</dbReference>
<dbReference type="Pfam" id="PF13432">
    <property type="entry name" value="TPR_16"/>
    <property type="match status" value="1"/>
</dbReference>
<proteinExistence type="inferred from homology"/>
<dbReference type="HAMAP" id="MF_02066">
    <property type="entry name" value="CpoB"/>
    <property type="match status" value="1"/>
</dbReference>
<accession>X0S4G2</accession>
<sequence length="265" mass="29372">ATRVCDVRKVNAAACGVALALLAGCAGSLQDLESETLLPEIDVVQVKENSDEALKLAQEAKLDVEVLNNKLTEIDNKLILLSEEISGVSIAKLEEIENRMALLIEAYKDLQAQISALEVLPRVRVKKKATFSPSSASGVLKTSSEYDSYHNALRVFNSRNYPQAIKLFTETLGRYKTGTYADNCQYWIGECHYALGDYASAIAAFKEVFSFARTSKADDAQLKMGLSYLKMGQYGTAKAELQKLIDRYPASEYVPRARKYLTEMK</sequence>
<protein>
    <submittedName>
        <fullName evidence="2">Uncharacterized protein</fullName>
    </submittedName>
</protein>
<dbReference type="SUPFAM" id="SSF48452">
    <property type="entry name" value="TPR-like"/>
    <property type="match status" value="1"/>
</dbReference>
<evidence type="ECO:0000313" key="2">
    <source>
        <dbReference type="EMBL" id="GAF75909.1"/>
    </source>
</evidence>
<feature type="non-terminal residue" evidence="2">
    <location>
        <position position="1"/>
    </location>
</feature>
<dbReference type="Gene3D" id="1.25.40.10">
    <property type="entry name" value="Tetratricopeptide repeat domain"/>
    <property type="match status" value="1"/>
</dbReference>
<organism evidence="2">
    <name type="scientific">marine sediment metagenome</name>
    <dbReference type="NCBI Taxonomy" id="412755"/>
    <lineage>
        <taxon>unclassified sequences</taxon>
        <taxon>metagenomes</taxon>
        <taxon>ecological metagenomes</taxon>
    </lineage>
</organism>
<gene>
    <name evidence="2" type="ORF">S01H1_17904</name>
</gene>